<name>A0A918F275_9DEIO</name>
<sequence length="339" mass="36668">MSGAPMTASALMQDIHTLILQGHAPAGLSVGGPLKFSGNAALTRLPADLSCPDLDVSGCTNLHALPEGLDVTLLNASGTHIRRLPALVDSFTLHVDLSGCTQLTELPAHLRVGTLNLSGCTALRELPEGLCVNTLNLSGCTGLRELPASLNVRFGHLNVRGTNLASLPHGLGPIAQLDLRDCPNLRELPADLRVTSWIELANSGLESLPPGMVTPLRWNDVRIDEVIAFHPERLSGLDALKTPNIELRRVKIERIGFERLLTEVRADELNRDTDAGGRRRLLRVEMEDDEALVALNMQCPSTGRSYFIRVPPSTTTCHQAAAWIAGFDDPAQYRPVMES</sequence>
<dbReference type="EMBL" id="BMQL01000001">
    <property type="protein sequence ID" value="GGQ94183.1"/>
    <property type="molecule type" value="Genomic_DNA"/>
</dbReference>
<accession>A0A918F275</accession>
<dbReference type="Proteomes" id="UP000603865">
    <property type="component" value="Unassembled WGS sequence"/>
</dbReference>
<dbReference type="InterPro" id="IPR046633">
    <property type="entry name" value="DUF6745"/>
</dbReference>
<dbReference type="SUPFAM" id="SSF52047">
    <property type="entry name" value="RNI-like"/>
    <property type="match status" value="1"/>
</dbReference>
<organism evidence="2 3">
    <name type="scientific">Deinococcus ruber</name>
    <dbReference type="NCBI Taxonomy" id="1848197"/>
    <lineage>
        <taxon>Bacteria</taxon>
        <taxon>Thermotogati</taxon>
        <taxon>Deinococcota</taxon>
        <taxon>Deinococci</taxon>
        <taxon>Deinococcales</taxon>
        <taxon>Deinococcaceae</taxon>
        <taxon>Deinococcus</taxon>
    </lineage>
</organism>
<protein>
    <recommendedName>
        <fullName evidence="1">DUF6745 domain-containing protein</fullName>
    </recommendedName>
</protein>
<evidence type="ECO:0000313" key="2">
    <source>
        <dbReference type="EMBL" id="GGQ94183.1"/>
    </source>
</evidence>
<comment type="caution">
    <text evidence="2">The sequence shown here is derived from an EMBL/GenBank/DDBJ whole genome shotgun (WGS) entry which is preliminary data.</text>
</comment>
<dbReference type="Pfam" id="PF20530">
    <property type="entry name" value="DUF6745"/>
    <property type="match status" value="1"/>
</dbReference>
<evidence type="ECO:0000259" key="1">
    <source>
        <dbReference type="Pfam" id="PF20530"/>
    </source>
</evidence>
<reference evidence="2" key="1">
    <citation type="journal article" date="2014" name="Int. J. Syst. Evol. Microbiol.">
        <title>Complete genome sequence of Corynebacterium casei LMG S-19264T (=DSM 44701T), isolated from a smear-ripened cheese.</title>
        <authorList>
            <consortium name="US DOE Joint Genome Institute (JGI-PGF)"/>
            <person name="Walter F."/>
            <person name="Albersmeier A."/>
            <person name="Kalinowski J."/>
            <person name="Ruckert C."/>
        </authorList>
    </citation>
    <scope>NUCLEOTIDE SEQUENCE</scope>
    <source>
        <strain evidence="2">JCM 31311</strain>
    </source>
</reference>
<reference evidence="2" key="2">
    <citation type="submission" date="2020-09" db="EMBL/GenBank/DDBJ databases">
        <authorList>
            <person name="Sun Q."/>
            <person name="Ohkuma M."/>
        </authorList>
    </citation>
    <scope>NUCLEOTIDE SEQUENCE</scope>
    <source>
        <strain evidence="2">JCM 31311</strain>
    </source>
</reference>
<feature type="domain" description="DUF6745" evidence="1">
    <location>
        <begin position="242"/>
        <end position="337"/>
    </location>
</feature>
<dbReference type="Gene3D" id="3.80.10.10">
    <property type="entry name" value="Ribonuclease Inhibitor"/>
    <property type="match status" value="1"/>
</dbReference>
<dbReference type="PANTHER" id="PTHR47186:SF63">
    <property type="entry name" value="C-JID DOMAIN-CONTAINING PROTEIN"/>
    <property type="match status" value="1"/>
</dbReference>
<gene>
    <name evidence="2" type="ORF">GCM10008957_02900</name>
</gene>
<dbReference type="InterPro" id="IPR032675">
    <property type="entry name" value="LRR_dom_sf"/>
</dbReference>
<dbReference type="PANTHER" id="PTHR47186">
    <property type="entry name" value="LEUCINE-RICH REPEAT-CONTAINING PROTEIN 57"/>
    <property type="match status" value="1"/>
</dbReference>
<keyword evidence="3" id="KW-1185">Reference proteome</keyword>
<dbReference type="RefSeq" id="WP_189087692.1">
    <property type="nucleotide sequence ID" value="NZ_BMQL01000001.1"/>
</dbReference>
<evidence type="ECO:0000313" key="3">
    <source>
        <dbReference type="Proteomes" id="UP000603865"/>
    </source>
</evidence>
<proteinExistence type="predicted"/>
<dbReference type="AlphaFoldDB" id="A0A918F275"/>